<evidence type="ECO:0000313" key="2">
    <source>
        <dbReference type="EnsemblProtists" id="PYU1_T008884"/>
    </source>
</evidence>
<dbReference type="InParanoid" id="K3WV86"/>
<dbReference type="InterPro" id="IPR057326">
    <property type="entry name" value="KR_dom"/>
</dbReference>
<evidence type="ECO:0000259" key="1">
    <source>
        <dbReference type="SMART" id="SM00822"/>
    </source>
</evidence>
<sequence length="334" mass="36864">MWFNVLAMPQWYLIGRSYYGHAGYAAARAKWSDPDMEQQRDLAGKHYMVTGANAGIGFAIAEELAKRRANVHMVCRDAGRAEAARTDIVERAKAAGVSEPHVHVHLADIDSMESVRALADKYATDHSALHGLINNAGSLFNDEIKAKGGREMTMAIALGGSFLLTGLLLPLLKNAPHGRVVNVSSGGQYLINLDRNDYLGEQRTGEAYNGTAAYALAKRVQVELTKRWAVEPRAQGVSFHSMHPGWVVTPGATATISDFTNKHKHMMRDMHQGADTAVWLAIADEPATAKNGHFWFDREEARTDMRLAGTSWSDEDRNTLWKRCEDACGWTLSQ</sequence>
<dbReference type="InterPro" id="IPR036291">
    <property type="entry name" value="NAD(P)-bd_dom_sf"/>
</dbReference>
<dbReference type="SMART" id="SM00822">
    <property type="entry name" value="PKS_KR"/>
    <property type="match status" value="1"/>
</dbReference>
<dbReference type="VEuPathDB" id="FungiDB:PYU1_G008866"/>
<dbReference type="PANTHER" id="PTHR44656:SF7">
    <property type="entry name" value="DEHYDROGENASE_REDUCTASE SDR FAMILY MEMBER 12"/>
    <property type="match status" value="1"/>
</dbReference>
<reference evidence="3" key="1">
    <citation type="journal article" date="2010" name="Genome Biol.">
        <title>Genome sequence of the necrotrophic plant pathogen Pythium ultimum reveals original pathogenicity mechanisms and effector repertoire.</title>
        <authorList>
            <person name="Levesque C.A."/>
            <person name="Brouwer H."/>
            <person name="Cano L."/>
            <person name="Hamilton J.P."/>
            <person name="Holt C."/>
            <person name="Huitema E."/>
            <person name="Raffaele S."/>
            <person name="Robideau G.P."/>
            <person name="Thines M."/>
            <person name="Win J."/>
            <person name="Zerillo M.M."/>
            <person name="Beakes G.W."/>
            <person name="Boore J.L."/>
            <person name="Busam D."/>
            <person name="Dumas B."/>
            <person name="Ferriera S."/>
            <person name="Fuerstenberg S.I."/>
            <person name="Gachon C.M."/>
            <person name="Gaulin E."/>
            <person name="Govers F."/>
            <person name="Grenville-Briggs L."/>
            <person name="Horner N."/>
            <person name="Hostetler J."/>
            <person name="Jiang R.H."/>
            <person name="Johnson J."/>
            <person name="Krajaejun T."/>
            <person name="Lin H."/>
            <person name="Meijer H.J."/>
            <person name="Moore B."/>
            <person name="Morris P."/>
            <person name="Phuntmart V."/>
            <person name="Puiu D."/>
            <person name="Shetty J."/>
            <person name="Stajich J.E."/>
            <person name="Tripathy S."/>
            <person name="Wawra S."/>
            <person name="van West P."/>
            <person name="Whitty B.R."/>
            <person name="Coutinho P.M."/>
            <person name="Henrissat B."/>
            <person name="Martin F."/>
            <person name="Thomas P.D."/>
            <person name="Tyler B.M."/>
            <person name="De Vries R.P."/>
            <person name="Kamoun S."/>
            <person name="Yandell M."/>
            <person name="Tisserat N."/>
            <person name="Buell C.R."/>
        </authorList>
    </citation>
    <scope>NUCLEOTIDE SEQUENCE</scope>
    <source>
        <strain evidence="3">DAOM:BR144</strain>
    </source>
</reference>
<dbReference type="SUPFAM" id="SSF51735">
    <property type="entry name" value="NAD(P)-binding Rossmann-fold domains"/>
    <property type="match status" value="1"/>
</dbReference>
<evidence type="ECO:0000313" key="3">
    <source>
        <dbReference type="Proteomes" id="UP000019132"/>
    </source>
</evidence>
<dbReference type="EMBL" id="GL376558">
    <property type="status" value="NOT_ANNOTATED_CDS"/>
    <property type="molecule type" value="Genomic_DNA"/>
</dbReference>
<dbReference type="Proteomes" id="UP000019132">
    <property type="component" value="Unassembled WGS sequence"/>
</dbReference>
<dbReference type="OMA" id="TYIMTTA"/>
<dbReference type="PANTHER" id="PTHR44656">
    <property type="entry name" value="DEHYDROGENASE/REDUCTASE SDR FAMILY MEMBER 12"/>
    <property type="match status" value="1"/>
</dbReference>
<dbReference type="EnsemblProtists" id="PYU1_T008884">
    <property type="protein sequence ID" value="PYU1_T008884"/>
    <property type="gene ID" value="PYU1_G008866"/>
</dbReference>
<dbReference type="AlphaFoldDB" id="K3WV86"/>
<dbReference type="HOGENOM" id="CLU_010194_44_8_1"/>
<keyword evidence="3" id="KW-1185">Reference proteome</keyword>
<feature type="domain" description="Ketoreductase" evidence="1">
    <location>
        <begin position="45"/>
        <end position="219"/>
    </location>
</feature>
<protein>
    <recommendedName>
        <fullName evidence="1">Ketoreductase domain-containing protein</fullName>
    </recommendedName>
</protein>
<dbReference type="STRING" id="431595.K3WV86"/>
<reference evidence="2" key="3">
    <citation type="submission" date="2015-02" db="UniProtKB">
        <authorList>
            <consortium name="EnsemblProtists"/>
        </authorList>
    </citation>
    <scope>IDENTIFICATION</scope>
    <source>
        <strain evidence="2">DAOM BR144</strain>
    </source>
</reference>
<dbReference type="eggNOG" id="KOG1208">
    <property type="taxonomic scope" value="Eukaryota"/>
</dbReference>
<name>K3WV86_GLOUD</name>
<dbReference type="InterPro" id="IPR002347">
    <property type="entry name" value="SDR_fam"/>
</dbReference>
<organism evidence="2 3">
    <name type="scientific">Globisporangium ultimum (strain ATCC 200006 / CBS 805.95 / DAOM BR144)</name>
    <name type="common">Pythium ultimum</name>
    <dbReference type="NCBI Taxonomy" id="431595"/>
    <lineage>
        <taxon>Eukaryota</taxon>
        <taxon>Sar</taxon>
        <taxon>Stramenopiles</taxon>
        <taxon>Oomycota</taxon>
        <taxon>Peronosporomycetes</taxon>
        <taxon>Pythiales</taxon>
        <taxon>Pythiaceae</taxon>
        <taxon>Globisporangium</taxon>
    </lineage>
</organism>
<dbReference type="Pfam" id="PF00106">
    <property type="entry name" value="adh_short"/>
    <property type="match status" value="1"/>
</dbReference>
<dbReference type="InterPro" id="IPR052992">
    <property type="entry name" value="SDR_member_12"/>
</dbReference>
<proteinExistence type="predicted"/>
<dbReference type="Gene3D" id="3.40.50.720">
    <property type="entry name" value="NAD(P)-binding Rossmann-like Domain"/>
    <property type="match status" value="1"/>
</dbReference>
<dbReference type="PRINTS" id="PR00081">
    <property type="entry name" value="GDHRDH"/>
</dbReference>
<reference evidence="3" key="2">
    <citation type="submission" date="2010-04" db="EMBL/GenBank/DDBJ databases">
        <authorList>
            <person name="Buell R."/>
            <person name="Hamilton J."/>
            <person name="Hostetler J."/>
        </authorList>
    </citation>
    <scope>NUCLEOTIDE SEQUENCE [LARGE SCALE GENOMIC DNA]</scope>
    <source>
        <strain evidence="3">DAOM:BR144</strain>
    </source>
</reference>
<accession>K3WV86</accession>